<evidence type="ECO:0000313" key="2">
    <source>
        <dbReference type="Proteomes" id="UP000319700"/>
    </source>
</evidence>
<organism evidence="1 2">
    <name type="scientific">Flavobacterium pectinovorum</name>
    <dbReference type="NCBI Taxonomy" id="29533"/>
    <lineage>
        <taxon>Bacteria</taxon>
        <taxon>Pseudomonadati</taxon>
        <taxon>Bacteroidota</taxon>
        <taxon>Flavobacteriia</taxon>
        <taxon>Flavobacteriales</taxon>
        <taxon>Flavobacteriaceae</taxon>
        <taxon>Flavobacterium</taxon>
    </lineage>
</organism>
<dbReference type="OrthoDB" id="1357428at2"/>
<sequence length="149" mass="17205">MDIKKIILLIIICFQFGSCFQFKGEKIEINYRDKTIKVLSDDYVIESVMMKNNQTKYYVLELKDSVKGSNIINFKNKPLGYNIVVDSLEHYCSLPPEIDSPGVWITIRKRGPKGKTKSDNFKEIQYFNYNKLPCGSTLIDTITASNPYK</sequence>
<reference evidence="1 2" key="1">
    <citation type="journal article" date="2019" name="Environ. Microbiol.">
        <title>Species interactions and distinct microbial communities in high Arctic permafrost affected cryosols are associated with the CH4 and CO2 gas fluxes.</title>
        <authorList>
            <person name="Altshuler I."/>
            <person name="Hamel J."/>
            <person name="Turney S."/>
            <person name="Magnuson E."/>
            <person name="Levesque R."/>
            <person name="Greer C."/>
            <person name="Whyte L.G."/>
        </authorList>
    </citation>
    <scope>NUCLEOTIDE SEQUENCE [LARGE SCALE GENOMIC DNA]</scope>
    <source>
        <strain evidence="1 2">42</strain>
    </source>
</reference>
<proteinExistence type="predicted"/>
<keyword evidence="2" id="KW-1185">Reference proteome</keyword>
<dbReference type="RefSeq" id="WP_140511915.1">
    <property type="nucleotide sequence ID" value="NZ_RCZH01000027.1"/>
</dbReference>
<gene>
    <name evidence="1" type="ORF">EAH81_26515</name>
</gene>
<dbReference type="AlphaFoldDB" id="A0A502E4G2"/>
<name>A0A502E4G2_9FLAO</name>
<comment type="caution">
    <text evidence="1">The sequence shown here is derived from an EMBL/GenBank/DDBJ whole genome shotgun (WGS) entry which is preliminary data.</text>
</comment>
<protein>
    <submittedName>
        <fullName evidence="1">Uncharacterized protein</fullName>
    </submittedName>
</protein>
<accession>A0A502E4G2</accession>
<evidence type="ECO:0000313" key="1">
    <source>
        <dbReference type="EMBL" id="TPG31849.1"/>
    </source>
</evidence>
<dbReference type="EMBL" id="RCZH01000027">
    <property type="protein sequence ID" value="TPG31849.1"/>
    <property type="molecule type" value="Genomic_DNA"/>
</dbReference>
<dbReference type="Proteomes" id="UP000319700">
    <property type="component" value="Unassembled WGS sequence"/>
</dbReference>